<dbReference type="PANTHER" id="PTHR30006:SF3">
    <property type="entry name" value="THIAMINE-BINDING PERIPLASMIC PROTEIN"/>
    <property type="match status" value="1"/>
</dbReference>
<dbReference type="InterPro" id="IPR005967">
    <property type="entry name" value="ThiB"/>
</dbReference>
<comment type="subcellular location">
    <subcellularLocation>
        <location evidence="1">Periplasm</location>
    </subcellularLocation>
</comment>
<dbReference type="Pfam" id="PF13531">
    <property type="entry name" value="SBP_bac_11"/>
    <property type="match status" value="1"/>
</dbReference>
<dbReference type="RefSeq" id="WP_255855011.1">
    <property type="nucleotide sequence ID" value="NZ_CP073347.1"/>
</dbReference>
<comment type="similarity">
    <text evidence="2">Belongs to the bacterial solute-binding protein 1 family.</text>
</comment>
<reference evidence="7" key="1">
    <citation type="submission" date="2021-04" db="EMBL/GenBank/DDBJ databases">
        <title>Oceanospirillales bacteria with DddD are important DMSP degraders in coastal seawater.</title>
        <authorList>
            <person name="Liu J."/>
        </authorList>
    </citation>
    <scope>NUCLEOTIDE SEQUENCE</scope>
    <source>
        <strain evidence="7">D13-1</strain>
    </source>
</reference>
<dbReference type="CDD" id="cd13545">
    <property type="entry name" value="PBP2_TbpA"/>
    <property type="match status" value="1"/>
</dbReference>
<dbReference type="NCBIfam" id="TIGR01276">
    <property type="entry name" value="thiB"/>
    <property type="match status" value="1"/>
</dbReference>
<evidence type="ECO:0000256" key="2">
    <source>
        <dbReference type="ARBA" id="ARBA00008520"/>
    </source>
</evidence>
<dbReference type="PANTHER" id="PTHR30006">
    <property type="entry name" value="THIAMINE-BINDING PERIPLASMIC PROTEIN-RELATED"/>
    <property type="match status" value="1"/>
</dbReference>
<gene>
    <name evidence="7" type="ORF">KDW95_04140</name>
</gene>
<evidence type="ECO:0000313" key="8">
    <source>
        <dbReference type="Proteomes" id="UP001058461"/>
    </source>
</evidence>
<accession>A0ABY5HNP6</accession>
<dbReference type="InterPro" id="IPR005948">
    <property type="entry name" value="ThiB-like"/>
</dbReference>
<keyword evidence="4 6" id="KW-0732">Signal</keyword>
<evidence type="ECO:0000256" key="5">
    <source>
        <dbReference type="ARBA" id="ARBA00022764"/>
    </source>
</evidence>
<evidence type="ECO:0000256" key="4">
    <source>
        <dbReference type="ARBA" id="ARBA00022729"/>
    </source>
</evidence>
<evidence type="ECO:0000256" key="6">
    <source>
        <dbReference type="SAM" id="SignalP"/>
    </source>
</evidence>
<evidence type="ECO:0000256" key="1">
    <source>
        <dbReference type="ARBA" id="ARBA00004418"/>
    </source>
</evidence>
<keyword evidence="5" id="KW-0574">Periplasm</keyword>
<feature type="signal peptide" evidence="6">
    <location>
        <begin position="1"/>
        <end position="21"/>
    </location>
</feature>
<feature type="chain" id="PRO_5046172052" evidence="6">
    <location>
        <begin position="22"/>
        <end position="327"/>
    </location>
</feature>
<keyword evidence="3" id="KW-0813">Transport</keyword>
<dbReference type="NCBIfam" id="TIGR01254">
    <property type="entry name" value="sfuA"/>
    <property type="match status" value="1"/>
</dbReference>
<evidence type="ECO:0000313" key="7">
    <source>
        <dbReference type="EMBL" id="UTW12874.1"/>
    </source>
</evidence>
<protein>
    <submittedName>
        <fullName evidence="7">Thiamine ABC transporter substrate binding subunit</fullName>
    </submittedName>
</protein>
<organism evidence="7 8">
    <name type="scientific">Marinobacterium rhizophilum</name>
    <dbReference type="NCBI Taxonomy" id="420402"/>
    <lineage>
        <taxon>Bacteria</taxon>
        <taxon>Pseudomonadati</taxon>
        <taxon>Pseudomonadota</taxon>
        <taxon>Gammaproteobacteria</taxon>
        <taxon>Oceanospirillales</taxon>
        <taxon>Oceanospirillaceae</taxon>
        <taxon>Marinobacterium</taxon>
    </lineage>
</organism>
<name>A0ABY5HNP6_9GAMM</name>
<dbReference type="EMBL" id="CP073347">
    <property type="protein sequence ID" value="UTW12874.1"/>
    <property type="molecule type" value="Genomic_DNA"/>
</dbReference>
<dbReference type="SUPFAM" id="SSF53850">
    <property type="entry name" value="Periplasmic binding protein-like II"/>
    <property type="match status" value="1"/>
</dbReference>
<sequence>MKTAFRLCSALVLFLSHASQAADLRVYTYDSFVSEWGPGPQLEQAFEARCGCDLEYIAVEDGVSILNRLRIEGANNKADVILGIDDSLVVDTRATGLVEPHGLEIGPLRQELNWQDDSFVPFDFGYFAFIYDSSRISTPARSLRQLIDSDASVIYQDPRTSTPGQGLMMWVKSVYGDEAPAAWQQLSKHTVTVTKGWWEAYSLFLSGDADYVLSYNTSPAYHVVAEDKTQYRAAPFSEGHVAQIELAAITRTSQNKTLGRDFLQFLVSSEAQAIIPVTNWMLPVIDGVELPPVFDQLIQPARIGFSHEEAGASRQQWLREWRSSAAQ</sequence>
<dbReference type="Proteomes" id="UP001058461">
    <property type="component" value="Chromosome"/>
</dbReference>
<evidence type="ECO:0000256" key="3">
    <source>
        <dbReference type="ARBA" id="ARBA00022448"/>
    </source>
</evidence>
<keyword evidence="8" id="KW-1185">Reference proteome</keyword>
<dbReference type="Gene3D" id="3.40.190.10">
    <property type="entry name" value="Periplasmic binding protein-like II"/>
    <property type="match status" value="2"/>
</dbReference>
<proteinExistence type="inferred from homology"/>